<comment type="caution">
    <text evidence="2">The sequence shown here is derived from an EMBL/GenBank/DDBJ whole genome shotgun (WGS) entry which is preliminary data.</text>
</comment>
<dbReference type="SUPFAM" id="SSF46894">
    <property type="entry name" value="C-terminal effector domain of the bipartite response regulators"/>
    <property type="match status" value="1"/>
</dbReference>
<dbReference type="PANTHER" id="PTHR47691:SF3">
    <property type="entry name" value="HTH-TYPE TRANSCRIPTIONAL REGULATOR RV0890C-RELATED"/>
    <property type="match status" value="1"/>
</dbReference>
<dbReference type="AlphaFoldDB" id="A0A2S6AGQ4"/>
<accession>A0A2S6AGQ4</accession>
<dbReference type="GO" id="GO:0016887">
    <property type="term" value="F:ATP hydrolysis activity"/>
    <property type="evidence" value="ECO:0007669"/>
    <property type="project" value="InterPro"/>
</dbReference>
<dbReference type="InterPro" id="IPR058852">
    <property type="entry name" value="HTH_77"/>
</dbReference>
<dbReference type="Pfam" id="PF25872">
    <property type="entry name" value="HTH_77"/>
    <property type="match status" value="1"/>
</dbReference>
<gene>
    <name evidence="2" type="ORF">C5E45_30920</name>
</gene>
<reference evidence="2 3" key="1">
    <citation type="submission" date="2018-02" db="EMBL/GenBank/DDBJ databases">
        <title>8 Nocardia nova and 1 Nocardia cyriacigeorgica strain used for evolution to TMP-SMX.</title>
        <authorList>
            <person name="Mehta H."/>
            <person name="Weng J."/>
            <person name="Shamoo Y."/>
        </authorList>
    </citation>
    <scope>NUCLEOTIDE SEQUENCE [LARGE SCALE GENOMIC DNA]</scope>
    <source>
        <strain evidence="2 3">MDA3139</strain>
    </source>
</reference>
<sequence>MAMPVTSLGSSGALPADFTNFIGRRHERTQVKQLLSQSRLVTLTGFGGVGKTRLSQRVSVDLSRAFRDGVVFVDLAPITDPTLLVDTIAKAFGFHTPASNRTTTYIFEQLRARVVLIVLDNCEHLIDACAKLVDAMLRGCPGVHVLATSREPLGITGEVVLPVAPFTVPPKDAQVRGQMTEYDSVTLFVERAQAAVPGFQITDKNREHVADICRRLDGIPLALELAAVRLRGLTPAQLVDRLTDQFQLLNAGSRAAQSRQRTLRDCIEWSYNLCSPDERRLWAQASVFSGGFELDAAEAVCMTDEGAGADVLNTLLALVEKSILISEEVDGQMRYRMLEVIRQYGAQCLREIGEEHTIRIRHRDFFADLVHRSEPEWAGSGQRLWIGRLRRNHANIQAALACCAAGPAEEAEIGLQIASGLRDHWINLGTLSEGTYWIELLLQHGPCATRTHLSALRTMSWTALIHGESDYAKSCIDKGLQLSKSSGTAAADFDTLCALYRIFEGDCAEAIVYATQALEVARATSDPALEMISLIAMQFAHHYLGDIEQWLRWHAECLRLAERIGDTWYLSYSLWDAGLGRFEHGDVEAATETLRRSLQIQQEMANRLGVAIGIESLAWVRASVDPREGATLLGAAAARWRSVGGSVTAAALLADRHERCVATLQSTLGNQDLAALMDSGARLDYAEAIDIAMGRPRGERRSGGKPSERAATQLTRREREVAGLVGRGLSNREIAQTLVIAQRTAETHVERILTKLGFTTRAQIAAWLADQQRSN</sequence>
<dbReference type="InterPro" id="IPR000792">
    <property type="entry name" value="Tscrpt_reg_LuxR_C"/>
</dbReference>
<dbReference type="Pfam" id="PF00196">
    <property type="entry name" value="GerE"/>
    <property type="match status" value="1"/>
</dbReference>
<dbReference type="Gene3D" id="1.25.40.10">
    <property type="entry name" value="Tetratricopeptide repeat domain"/>
    <property type="match status" value="1"/>
</dbReference>
<dbReference type="EMBL" id="PSZC01000033">
    <property type="protein sequence ID" value="PPJ33941.1"/>
    <property type="molecule type" value="Genomic_DNA"/>
</dbReference>
<dbReference type="SUPFAM" id="SSF52540">
    <property type="entry name" value="P-loop containing nucleoside triphosphate hydrolases"/>
    <property type="match status" value="1"/>
</dbReference>
<proteinExistence type="predicted"/>
<dbReference type="InterPro" id="IPR011990">
    <property type="entry name" value="TPR-like_helical_dom_sf"/>
</dbReference>
<evidence type="ECO:0000313" key="2">
    <source>
        <dbReference type="EMBL" id="PPJ33941.1"/>
    </source>
</evidence>
<dbReference type="InterPro" id="IPR016032">
    <property type="entry name" value="Sig_transdc_resp-reg_C-effctor"/>
</dbReference>
<dbReference type="SUPFAM" id="SSF48452">
    <property type="entry name" value="TPR-like"/>
    <property type="match status" value="1"/>
</dbReference>
<dbReference type="Gene3D" id="1.10.10.10">
    <property type="entry name" value="Winged helix-like DNA-binding domain superfamily/Winged helix DNA-binding domain"/>
    <property type="match status" value="1"/>
</dbReference>
<name>A0A2S6AGQ4_9NOCA</name>
<dbReference type="Pfam" id="PF13401">
    <property type="entry name" value="AAA_22"/>
    <property type="match status" value="1"/>
</dbReference>
<dbReference type="InterPro" id="IPR027417">
    <property type="entry name" value="P-loop_NTPase"/>
</dbReference>
<dbReference type="PANTHER" id="PTHR47691">
    <property type="entry name" value="REGULATOR-RELATED"/>
    <property type="match status" value="1"/>
</dbReference>
<dbReference type="CDD" id="cd06170">
    <property type="entry name" value="LuxR_C_like"/>
    <property type="match status" value="1"/>
</dbReference>
<protein>
    <submittedName>
        <fullName evidence="2">LuxR family transcriptional regulator</fullName>
    </submittedName>
</protein>
<dbReference type="InterPro" id="IPR036388">
    <property type="entry name" value="WH-like_DNA-bd_sf"/>
</dbReference>
<dbReference type="Proteomes" id="UP000239874">
    <property type="component" value="Unassembled WGS sequence"/>
</dbReference>
<dbReference type="Gene3D" id="3.40.50.300">
    <property type="entry name" value="P-loop containing nucleotide triphosphate hydrolases"/>
    <property type="match status" value="1"/>
</dbReference>
<dbReference type="GO" id="GO:0003677">
    <property type="term" value="F:DNA binding"/>
    <property type="evidence" value="ECO:0007669"/>
    <property type="project" value="InterPro"/>
</dbReference>
<feature type="domain" description="HTH luxR-type" evidence="1">
    <location>
        <begin position="707"/>
        <end position="772"/>
    </location>
</feature>
<dbReference type="PRINTS" id="PR00364">
    <property type="entry name" value="DISEASERSIST"/>
</dbReference>
<dbReference type="GO" id="GO:0006355">
    <property type="term" value="P:regulation of DNA-templated transcription"/>
    <property type="evidence" value="ECO:0007669"/>
    <property type="project" value="InterPro"/>
</dbReference>
<dbReference type="PROSITE" id="PS50043">
    <property type="entry name" value="HTH_LUXR_2"/>
    <property type="match status" value="1"/>
</dbReference>
<evidence type="ECO:0000313" key="3">
    <source>
        <dbReference type="Proteomes" id="UP000239874"/>
    </source>
</evidence>
<dbReference type="PRINTS" id="PR00038">
    <property type="entry name" value="HTHLUXR"/>
</dbReference>
<organism evidence="2 3">
    <name type="scientific">Nocardia nova</name>
    <dbReference type="NCBI Taxonomy" id="37330"/>
    <lineage>
        <taxon>Bacteria</taxon>
        <taxon>Bacillati</taxon>
        <taxon>Actinomycetota</taxon>
        <taxon>Actinomycetes</taxon>
        <taxon>Mycobacteriales</taxon>
        <taxon>Nocardiaceae</taxon>
        <taxon>Nocardia</taxon>
    </lineage>
</organism>
<dbReference type="SMART" id="SM00421">
    <property type="entry name" value="HTH_LUXR"/>
    <property type="match status" value="1"/>
</dbReference>
<evidence type="ECO:0000259" key="1">
    <source>
        <dbReference type="PROSITE" id="PS50043"/>
    </source>
</evidence>
<dbReference type="InterPro" id="IPR049945">
    <property type="entry name" value="AAA_22"/>
</dbReference>
<dbReference type="RefSeq" id="WP_104380589.1">
    <property type="nucleotide sequence ID" value="NZ_PSZC01000033.1"/>
</dbReference>